<dbReference type="HOGENOM" id="CLU_176759_0_0_6"/>
<dbReference type="Proteomes" id="UP000013568">
    <property type="component" value="Unassembled WGS sequence"/>
</dbReference>
<evidence type="ECO:0000313" key="1">
    <source>
        <dbReference type="EMBL" id="EFW11043.1"/>
    </source>
</evidence>
<accession>E9CQX7</accession>
<dbReference type="EMBL" id="GL636459">
    <property type="protein sequence ID" value="EFW11043.1"/>
    <property type="molecule type" value="Genomic_DNA"/>
</dbReference>
<evidence type="ECO:0000313" key="2">
    <source>
        <dbReference type="Proteomes" id="UP000013568"/>
    </source>
</evidence>
<proteinExistence type="predicted"/>
<protein>
    <submittedName>
        <fullName evidence="1">Phage integrase</fullName>
    </submittedName>
</protein>
<dbReference type="AlphaFoldDB" id="E9CQX7"/>
<name>E9CQX7_9GAMM</name>
<gene>
    <name evidence="1" type="ORF">SSYM_0308</name>
</gene>
<sequence>MAIKQRYGNWYCDFVEPGGKRIRRCLNTTDKKQAQELYDQLKAEAWRISKLGEIPDHTFDEACLRWINEKGHKRSLDDDRT</sequence>
<keyword evidence="2" id="KW-1185">Reference proteome</keyword>
<feature type="non-terminal residue" evidence="1">
    <location>
        <position position="81"/>
    </location>
</feature>
<reference evidence="2" key="1">
    <citation type="journal article" date="2011" name="Genome Biol. Evol.">
        <title>Massive genomic decay in Serratia symbiotica, a recently evolved symbiont of aphids.</title>
        <authorList>
            <person name="Burke G.R."/>
            <person name="Moran N.A."/>
        </authorList>
    </citation>
    <scope>NUCLEOTIDE SEQUENCE [LARGE SCALE GENOMIC DNA]</scope>
    <source>
        <strain evidence="2">Tucson</strain>
    </source>
</reference>
<organism evidence="1 2">
    <name type="scientific">Serratia symbiotica str. Tucson</name>
    <dbReference type="NCBI Taxonomy" id="914128"/>
    <lineage>
        <taxon>Bacteria</taxon>
        <taxon>Pseudomonadati</taxon>
        <taxon>Pseudomonadota</taxon>
        <taxon>Gammaproteobacteria</taxon>
        <taxon>Enterobacterales</taxon>
        <taxon>Yersiniaceae</taxon>
        <taxon>Serratia</taxon>
        <taxon>Serratia symbiotica</taxon>
    </lineage>
</organism>